<comment type="caution">
    <text evidence="8">The sequence shown here is derived from an EMBL/GenBank/DDBJ whole genome shotgun (WGS) entry which is preliminary data.</text>
</comment>
<dbReference type="InterPro" id="IPR018484">
    <property type="entry name" value="FGGY_N"/>
</dbReference>
<keyword evidence="3" id="KW-0808">Transferase</keyword>
<dbReference type="InterPro" id="IPR043129">
    <property type="entry name" value="ATPase_NBD"/>
</dbReference>
<dbReference type="Proteomes" id="UP001652264">
    <property type="component" value="Unassembled WGS sequence"/>
</dbReference>
<feature type="domain" description="Carbohydrate kinase FGGY C-terminal" evidence="7">
    <location>
        <begin position="284"/>
        <end position="480"/>
    </location>
</feature>
<gene>
    <name evidence="8" type="ORF">NYQ28_10415</name>
</gene>
<dbReference type="PANTHER" id="PTHR43095:SF5">
    <property type="entry name" value="XYLULOSE KINASE"/>
    <property type="match status" value="1"/>
</dbReference>
<dbReference type="RefSeq" id="WP_141862454.1">
    <property type="nucleotide sequence ID" value="NZ_BMNV01000001.1"/>
</dbReference>
<comment type="similarity">
    <text evidence="1">Belongs to the FGGY kinase family.</text>
</comment>
<evidence type="ECO:0000256" key="3">
    <source>
        <dbReference type="ARBA" id="ARBA00022679"/>
    </source>
</evidence>
<dbReference type="EMBL" id="JANVAD010000004">
    <property type="protein sequence ID" value="MCS6522976.1"/>
    <property type="molecule type" value="Genomic_DNA"/>
</dbReference>
<keyword evidence="4 8" id="KW-0418">Kinase</keyword>
<dbReference type="GeneID" id="95324945"/>
<dbReference type="Gene3D" id="3.30.420.40">
    <property type="match status" value="2"/>
</dbReference>
<evidence type="ECO:0000256" key="5">
    <source>
        <dbReference type="SAM" id="MobiDB-lite"/>
    </source>
</evidence>
<protein>
    <submittedName>
        <fullName evidence="8">FGGY-family carbohydrate kinase</fullName>
    </submittedName>
</protein>
<reference evidence="8 9" key="1">
    <citation type="submission" date="2022-08" db="EMBL/GenBank/DDBJ databases">
        <title>Taxonomy of Curtobacterium flaccumfaciens.</title>
        <authorList>
            <person name="Osdaghi E."/>
            <person name="Taghavi S.M."/>
            <person name="Hamidizade M."/>
            <person name="Abachi H."/>
            <person name="Fazliarab A."/>
            <person name="Baeyen S."/>
            <person name="Portier P."/>
            <person name="Van Vaerenbergh J."/>
            <person name="Jacques M.-A."/>
        </authorList>
    </citation>
    <scope>NUCLEOTIDE SEQUENCE [LARGE SCALE GENOMIC DNA]</scope>
    <source>
        <strain evidence="8 9">LMG8786T</strain>
    </source>
</reference>
<evidence type="ECO:0000259" key="7">
    <source>
        <dbReference type="Pfam" id="PF02782"/>
    </source>
</evidence>
<evidence type="ECO:0000313" key="8">
    <source>
        <dbReference type="EMBL" id="MCS6522976.1"/>
    </source>
</evidence>
<feature type="compositionally biased region" description="Polar residues" evidence="5">
    <location>
        <begin position="536"/>
        <end position="545"/>
    </location>
</feature>
<organism evidence="8 9">
    <name type="scientific">Curtobacterium citreum</name>
    <dbReference type="NCBI Taxonomy" id="2036"/>
    <lineage>
        <taxon>Bacteria</taxon>
        <taxon>Bacillati</taxon>
        <taxon>Actinomycetota</taxon>
        <taxon>Actinomycetes</taxon>
        <taxon>Micrococcales</taxon>
        <taxon>Microbacteriaceae</taxon>
        <taxon>Curtobacterium</taxon>
    </lineage>
</organism>
<evidence type="ECO:0000256" key="4">
    <source>
        <dbReference type="ARBA" id="ARBA00022777"/>
    </source>
</evidence>
<sequence length="595" mass="62154">MRDDRRQQVEQGRTTLGIELGSTRIKAVLVDEDLRPIASGSHEWENEYVDGRWTYSLESVETGVRAAYADLVADVERQVGVRPTTFRAAGVSAMMHGYLPFDADGELLVPFRTWRNTSTGPAAEQLSAALDFNVPQRWSIAHLAQAVLDDEPHVAHVAGITTLAGYVHRVLTGRDVLGVGDASGLFPIDSGPVDSAPGEPGRRDYDAAMLATTQELLGGRVPDLRALLPEVLVAGEDAGALTPEGAAWLDPTGTLQPGVAFCPPEGDAGTGMVATNAVAPRTGNVSVGTSIFAMVVLERPLGTPHEELDVVTTPAGDAVAMVHCNNGASEIAAWARVFGRFAEASGSPLPVDDVYATLLAEAVDADPDAGGLLSFNYLAGEPVTGVEDGRPLLLRTPGARFTLGNLVRSEVHGAFATLAIGMDVLHGEHVAVDRMTAHGGLFRTPGAPQRLLAAALRVPVALEETAGEGGAWGIAVLAAYLEHTDRSLADFLAETVFGGDSVHVADPEERDVQGFQDYLARYRAALPVQDVAAAATRTSPTTDQGEPTDGGDPRLQADAGDGTADADVADIDAAAADAGTADAAPTQHTEKEPTA</sequence>
<keyword evidence="2" id="KW-0859">Xylose metabolism</keyword>
<evidence type="ECO:0000259" key="6">
    <source>
        <dbReference type="Pfam" id="PF00370"/>
    </source>
</evidence>
<feature type="region of interest" description="Disordered" evidence="5">
    <location>
        <begin position="533"/>
        <end position="595"/>
    </location>
</feature>
<dbReference type="PANTHER" id="PTHR43095">
    <property type="entry name" value="SUGAR KINASE"/>
    <property type="match status" value="1"/>
</dbReference>
<dbReference type="Pfam" id="PF00370">
    <property type="entry name" value="FGGY_N"/>
    <property type="match status" value="1"/>
</dbReference>
<accession>A0ABT2HI97</accession>
<feature type="compositionally biased region" description="Low complexity" evidence="5">
    <location>
        <begin position="557"/>
        <end position="584"/>
    </location>
</feature>
<proteinExistence type="inferred from homology"/>
<dbReference type="GO" id="GO:0016301">
    <property type="term" value="F:kinase activity"/>
    <property type="evidence" value="ECO:0007669"/>
    <property type="project" value="UniProtKB-KW"/>
</dbReference>
<evidence type="ECO:0000256" key="2">
    <source>
        <dbReference type="ARBA" id="ARBA00022629"/>
    </source>
</evidence>
<dbReference type="SUPFAM" id="SSF53067">
    <property type="entry name" value="Actin-like ATPase domain"/>
    <property type="match status" value="2"/>
</dbReference>
<keyword evidence="2" id="KW-0119">Carbohydrate metabolism</keyword>
<dbReference type="InterPro" id="IPR050406">
    <property type="entry name" value="FGGY_Carb_Kinase"/>
</dbReference>
<name>A0ABT2HI97_9MICO</name>
<evidence type="ECO:0000313" key="9">
    <source>
        <dbReference type="Proteomes" id="UP001652264"/>
    </source>
</evidence>
<feature type="domain" description="Carbohydrate kinase FGGY N-terminal" evidence="6">
    <location>
        <begin position="15"/>
        <end position="129"/>
    </location>
</feature>
<keyword evidence="9" id="KW-1185">Reference proteome</keyword>
<dbReference type="Pfam" id="PF02782">
    <property type="entry name" value="FGGY_C"/>
    <property type="match status" value="1"/>
</dbReference>
<dbReference type="CDD" id="cd07809">
    <property type="entry name" value="ASKHA_NBD_FGGY_BaXK-like"/>
    <property type="match status" value="1"/>
</dbReference>
<evidence type="ECO:0000256" key="1">
    <source>
        <dbReference type="ARBA" id="ARBA00009156"/>
    </source>
</evidence>
<dbReference type="InterPro" id="IPR018485">
    <property type="entry name" value="FGGY_C"/>
</dbReference>